<dbReference type="Proteomes" id="UP001234297">
    <property type="component" value="Chromosome 5"/>
</dbReference>
<sequence>MKKNLNVGGLREGNDLRVCRQSSKISKSSCFQVKISQQGALLESSIQNHQDVASNIELLVRENGSDEDIATQDSFAGATLNIRKSPLSSFDSSYVEISGSLPAACPSILETIFSPIIESKEGNCSTNDDSEDGNSSSSDDQTCNVSDFHISDMSIVGFPFDENMGLDEISAAKPCPEYQYMDTDMMFDMAQRYMILPSLEDDMETSNIHDVESIEEAPIISDDSYLCLAIQHMKPSDQNDDINYNSSELDEVDGFDPHLFIRNLPELSEVSPSLFLQPKEIQKRSQVTLVLDLDETLVHSTLEYCDNADFTFSVYFNMKEHIIYVRQRPHLQMFLKRVAEMFEIIVFTASQSIYAEKLLNILDPDSKLISRRFYRESCIFSNGNYVKDLTILGLDLAKVAIIDNSPQVFQLQVNNGIPIESWFEDPSDHALMSVLPFLETLVDVDDVRPIIAQRFNND</sequence>
<accession>A0ACC2M128</accession>
<evidence type="ECO:0000313" key="2">
    <source>
        <dbReference type="Proteomes" id="UP001234297"/>
    </source>
</evidence>
<proteinExistence type="predicted"/>
<comment type="caution">
    <text evidence="1">The sequence shown here is derived from an EMBL/GenBank/DDBJ whole genome shotgun (WGS) entry which is preliminary data.</text>
</comment>
<reference evidence="1 2" key="1">
    <citation type="journal article" date="2022" name="Hortic Res">
        <title>A haplotype resolved chromosomal level avocado genome allows analysis of novel avocado genes.</title>
        <authorList>
            <person name="Nath O."/>
            <person name="Fletcher S.J."/>
            <person name="Hayward A."/>
            <person name="Shaw L.M."/>
            <person name="Masouleh A.K."/>
            <person name="Furtado A."/>
            <person name="Henry R.J."/>
            <person name="Mitter N."/>
        </authorList>
    </citation>
    <scope>NUCLEOTIDE SEQUENCE [LARGE SCALE GENOMIC DNA]</scope>
    <source>
        <strain evidence="2">cv. Hass</strain>
    </source>
</reference>
<evidence type="ECO:0000313" key="1">
    <source>
        <dbReference type="EMBL" id="KAJ8638999.1"/>
    </source>
</evidence>
<name>A0ACC2M128_PERAE</name>
<dbReference type="EMBL" id="CM056813">
    <property type="protein sequence ID" value="KAJ8638999.1"/>
    <property type="molecule type" value="Genomic_DNA"/>
</dbReference>
<organism evidence="1 2">
    <name type="scientific">Persea americana</name>
    <name type="common">Avocado</name>
    <dbReference type="NCBI Taxonomy" id="3435"/>
    <lineage>
        <taxon>Eukaryota</taxon>
        <taxon>Viridiplantae</taxon>
        <taxon>Streptophyta</taxon>
        <taxon>Embryophyta</taxon>
        <taxon>Tracheophyta</taxon>
        <taxon>Spermatophyta</taxon>
        <taxon>Magnoliopsida</taxon>
        <taxon>Magnoliidae</taxon>
        <taxon>Laurales</taxon>
        <taxon>Lauraceae</taxon>
        <taxon>Persea</taxon>
    </lineage>
</organism>
<keyword evidence="2" id="KW-1185">Reference proteome</keyword>
<gene>
    <name evidence="1" type="ORF">MRB53_015693</name>
</gene>
<protein>
    <submittedName>
        <fullName evidence="1">Uncharacterized protein</fullName>
    </submittedName>
</protein>